<evidence type="ECO:0000256" key="1">
    <source>
        <dbReference type="ARBA" id="ARBA00004970"/>
    </source>
</evidence>
<sequence>MRINGDFHVHTPYCPHGTDDSMESYVRKALEKGLTNLTFTEHAPLPRRFTDPTPDQDSAMRWSDVTDYIEEGKRLKDKYKNEITIRVGFEVDFISDFEQETKAFLDRYGADIDDSILSVHMLKAPNGEYVCIDFSEDEFNRIITLFGSVDTVYKHYYETVKQAIGADLGFYKPMRIGHITLVEKFSKLFQPQQNYDQQIIELLQLVKKNNLSLDINTAGNYKEYCGTSYPRTPLIHAAHDLGIPLVVGSDSHKSDHIGRGFELLPSEITYSLPLAKTLS</sequence>
<accession>A0A9X4AFQ8</accession>
<gene>
    <name evidence="10" type="primary">hisJ</name>
    <name evidence="10" type="ORF">NC799_05035</name>
</gene>
<dbReference type="NCBIfam" id="NF005996">
    <property type="entry name" value="PRK08123.1"/>
    <property type="match status" value="1"/>
</dbReference>
<evidence type="ECO:0000259" key="9">
    <source>
        <dbReference type="Pfam" id="PF02811"/>
    </source>
</evidence>
<keyword evidence="11" id="KW-1185">Reference proteome</keyword>
<dbReference type="GO" id="GO:0000105">
    <property type="term" value="P:L-histidine biosynthetic process"/>
    <property type="evidence" value="ECO:0007669"/>
    <property type="project" value="UniProtKB-UniRule"/>
</dbReference>
<dbReference type="GO" id="GO:0005737">
    <property type="term" value="C:cytoplasm"/>
    <property type="evidence" value="ECO:0007669"/>
    <property type="project" value="TreeGrafter"/>
</dbReference>
<comment type="caution">
    <text evidence="10">The sequence shown here is derived from an EMBL/GenBank/DDBJ whole genome shotgun (WGS) entry which is preliminary data.</text>
</comment>
<proteinExistence type="inferred from homology"/>
<evidence type="ECO:0000256" key="3">
    <source>
        <dbReference type="ARBA" id="ARBA00013085"/>
    </source>
</evidence>
<evidence type="ECO:0000256" key="5">
    <source>
        <dbReference type="ARBA" id="ARBA00022801"/>
    </source>
</evidence>
<dbReference type="InterPro" id="IPR016195">
    <property type="entry name" value="Pol/histidinol_Pase-like"/>
</dbReference>
<keyword evidence="5 8" id="KW-0378">Hydrolase</keyword>
<dbReference type="SUPFAM" id="SSF89550">
    <property type="entry name" value="PHP domain-like"/>
    <property type="match status" value="1"/>
</dbReference>
<feature type="domain" description="PHP" evidence="9">
    <location>
        <begin position="6"/>
        <end position="218"/>
    </location>
</feature>
<evidence type="ECO:0000313" key="11">
    <source>
        <dbReference type="Proteomes" id="UP001145069"/>
    </source>
</evidence>
<dbReference type="NCBIfam" id="TIGR01856">
    <property type="entry name" value="hisJ_fam"/>
    <property type="match status" value="1"/>
</dbReference>
<comment type="catalytic activity">
    <reaction evidence="7 8">
        <text>L-histidinol phosphate + H2O = L-histidinol + phosphate</text>
        <dbReference type="Rhea" id="RHEA:14465"/>
        <dbReference type="ChEBI" id="CHEBI:15377"/>
        <dbReference type="ChEBI" id="CHEBI:43474"/>
        <dbReference type="ChEBI" id="CHEBI:57699"/>
        <dbReference type="ChEBI" id="CHEBI:57980"/>
        <dbReference type="EC" id="3.1.3.15"/>
    </reaction>
</comment>
<dbReference type="GO" id="GO:0004401">
    <property type="term" value="F:histidinol-phosphatase activity"/>
    <property type="evidence" value="ECO:0007669"/>
    <property type="project" value="UniProtKB-UniRule"/>
</dbReference>
<organism evidence="10 11">
    <name type="scientific">Aquibacillus salsiterrae</name>
    <dbReference type="NCBI Taxonomy" id="2950439"/>
    <lineage>
        <taxon>Bacteria</taxon>
        <taxon>Bacillati</taxon>
        <taxon>Bacillota</taxon>
        <taxon>Bacilli</taxon>
        <taxon>Bacillales</taxon>
        <taxon>Bacillaceae</taxon>
        <taxon>Aquibacillus</taxon>
    </lineage>
</organism>
<dbReference type="AlphaFoldDB" id="A0A9X4AFQ8"/>
<dbReference type="EC" id="3.1.3.15" evidence="3 8"/>
<dbReference type="CDD" id="cd12110">
    <property type="entry name" value="PHP_HisPPase_Hisj_like"/>
    <property type="match status" value="1"/>
</dbReference>
<protein>
    <recommendedName>
        <fullName evidence="3 8">Histidinol-phosphatase</fullName>
        <shortName evidence="8">HolPase</shortName>
        <ecNumber evidence="3 8">3.1.3.15</ecNumber>
    </recommendedName>
</protein>
<keyword evidence="6 8" id="KW-0368">Histidine biosynthesis</keyword>
<name>A0A9X4AFQ8_9BACI</name>
<evidence type="ECO:0000256" key="7">
    <source>
        <dbReference type="ARBA" id="ARBA00049158"/>
    </source>
</evidence>
<dbReference type="InterPro" id="IPR010140">
    <property type="entry name" value="Histidinol_P_phosphatase_HisJ"/>
</dbReference>
<dbReference type="Gene3D" id="3.20.20.140">
    <property type="entry name" value="Metal-dependent hydrolases"/>
    <property type="match status" value="1"/>
</dbReference>
<dbReference type="InterPro" id="IPR004013">
    <property type="entry name" value="PHP_dom"/>
</dbReference>
<dbReference type="Proteomes" id="UP001145069">
    <property type="component" value="Unassembled WGS sequence"/>
</dbReference>
<dbReference type="PANTHER" id="PTHR21039">
    <property type="entry name" value="HISTIDINOL PHOSPHATASE-RELATED"/>
    <property type="match status" value="1"/>
</dbReference>
<evidence type="ECO:0000256" key="2">
    <source>
        <dbReference type="ARBA" id="ARBA00009152"/>
    </source>
</evidence>
<evidence type="ECO:0000313" key="10">
    <source>
        <dbReference type="EMBL" id="MDC3416273.1"/>
    </source>
</evidence>
<evidence type="ECO:0000256" key="8">
    <source>
        <dbReference type="RuleBase" id="RU366003"/>
    </source>
</evidence>
<reference evidence="10" key="1">
    <citation type="submission" date="2022-06" db="EMBL/GenBank/DDBJ databases">
        <title>Aquibacillus sp. a new bacterium isolated from soil saline samples.</title>
        <authorList>
            <person name="Galisteo C."/>
            <person name="De La Haba R."/>
            <person name="Sanchez-Porro C."/>
            <person name="Ventosa A."/>
        </authorList>
    </citation>
    <scope>NUCLEOTIDE SEQUENCE</scope>
    <source>
        <strain evidence="10">3ASR75-54</strain>
    </source>
</reference>
<comment type="similarity">
    <text evidence="2 8">Belongs to the PHP hydrolase family. HisK subfamily.</text>
</comment>
<dbReference type="Pfam" id="PF02811">
    <property type="entry name" value="PHP"/>
    <property type="match status" value="1"/>
</dbReference>
<keyword evidence="4 8" id="KW-0028">Amino-acid biosynthesis</keyword>
<dbReference type="PANTHER" id="PTHR21039:SF0">
    <property type="entry name" value="HISTIDINOL-PHOSPHATASE"/>
    <property type="match status" value="1"/>
</dbReference>
<comment type="pathway">
    <text evidence="1 8">Amino-acid biosynthesis; L-histidine biosynthesis; L-histidine from 5-phospho-alpha-D-ribose 1-diphosphate: step 8/9.</text>
</comment>
<dbReference type="EMBL" id="JAMQKC010000003">
    <property type="protein sequence ID" value="MDC3416273.1"/>
    <property type="molecule type" value="Genomic_DNA"/>
</dbReference>
<evidence type="ECO:0000256" key="4">
    <source>
        <dbReference type="ARBA" id="ARBA00022605"/>
    </source>
</evidence>
<evidence type="ECO:0000256" key="6">
    <source>
        <dbReference type="ARBA" id="ARBA00023102"/>
    </source>
</evidence>